<dbReference type="PANTHER" id="PTHR47816:SF4">
    <property type="entry name" value="RIBOSOMAL RNA SMALL SUBUNIT METHYLTRANSFERASE C"/>
    <property type="match status" value="1"/>
</dbReference>
<keyword evidence="8" id="KW-1185">Reference proteome</keyword>
<dbReference type="InterPro" id="IPR007848">
    <property type="entry name" value="Small_mtfrase_dom"/>
</dbReference>
<evidence type="ECO:0000313" key="7">
    <source>
        <dbReference type="EMBL" id="TDU67294.1"/>
    </source>
</evidence>
<evidence type="ECO:0000256" key="4">
    <source>
        <dbReference type="ARBA" id="ARBA00022679"/>
    </source>
</evidence>
<protein>
    <submittedName>
        <fullName evidence="7">16S rRNA (Guanine1207-N2)-methyltransferase</fullName>
    </submittedName>
</protein>
<name>A0A4R7RP76_9BACT</name>
<evidence type="ECO:0000256" key="2">
    <source>
        <dbReference type="ARBA" id="ARBA00022552"/>
    </source>
</evidence>
<sequence>MHALTALFYALETQPEIPVATAQRILFLRAQAHPDLEALKDRLTCEQTWKPHASGLENQGIRHTREAEGKYDLILLLPDRQRESIMSDFAQAHELLAEGGTLVTALHNDWGAKRMEQQLAEVTGEVRTLSKNHSRVFWTTKTGPWKTETLSQWKANGAMQRILDGRFWSQPGLFNWDQIDEGSALLIEHLPHSLSGTVADLGSSWGFLSDHVLRKCPNIRSLDMYEADARALECARRNTGLIPVPVRPRILWKDVTQGVGNACYDSIVMNPPFHDGREANAMLGLKFITVAAQALRTSGHLWLVANKHLPYENLMKEAFEHQSTVAETRSFKILHGTHPTLVTRQVRKKPRR</sequence>
<gene>
    <name evidence="7" type="ORF">EI77_03496</name>
</gene>
<dbReference type="AlphaFoldDB" id="A0A4R7RP76"/>
<dbReference type="SUPFAM" id="SSF53335">
    <property type="entry name" value="S-adenosyl-L-methionine-dependent methyltransferases"/>
    <property type="match status" value="1"/>
</dbReference>
<dbReference type="GO" id="GO:0032259">
    <property type="term" value="P:methylation"/>
    <property type="evidence" value="ECO:0007669"/>
    <property type="project" value="UniProtKB-KW"/>
</dbReference>
<dbReference type="OrthoDB" id="9764961at2"/>
<keyword evidence="3 7" id="KW-0489">Methyltransferase</keyword>
<evidence type="ECO:0000259" key="6">
    <source>
        <dbReference type="Pfam" id="PF05175"/>
    </source>
</evidence>
<dbReference type="InterPro" id="IPR002052">
    <property type="entry name" value="DNA_methylase_N6_adenine_CS"/>
</dbReference>
<dbReference type="PANTHER" id="PTHR47816">
    <property type="entry name" value="RIBOSOMAL RNA SMALL SUBUNIT METHYLTRANSFERASE C"/>
    <property type="match status" value="1"/>
</dbReference>
<evidence type="ECO:0000256" key="1">
    <source>
        <dbReference type="ARBA" id="ARBA00022490"/>
    </source>
</evidence>
<dbReference type="InterPro" id="IPR029063">
    <property type="entry name" value="SAM-dependent_MTases_sf"/>
</dbReference>
<dbReference type="Proteomes" id="UP000295662">
    <property type="component" value="Unassembled WGS sequence"/>
</dbReference>
<feature type="domain" description="Methyltransferase small" evidence="6">
    <location>
        <begin position="166"/>
        <end position="334"/>
    </location>
</feature>
<comment type="caution">
    <text evidence="7">The sequence shown here is derived from an EMBL/GenBank/DDBJ whole genome shotgun (WGS) entry which is preliminary data.</text>
</comment>
<organism evidence="7 8">
    <name type="scientific">Prosthecobacter fusiformis</name>
    <dbReference type="NCBI Taxonomy" id="48464"/>
    <lineage>
        <taxon>Bacteria</taxon>
        <taxon>Pseudomonadati</taxon>
        <taxon>Verrucomicrobiota</taxon>
        <taxon>Verrucomicrobiia</taxon>
        <taxon>Verrucomicrobiales</taxon>
        <taxon>Verrucomicrobiaceae</taxon>
        <taxon>Prosthecobacter</taxon>
    </lineage>
</organism>
<accession>A0A4R7RP76</accession>
<keyword evidence="2" id="KW-0698">rRNA processing</keyword>
<dbReference type="EMBL" id="SOCA01000007">
    <property type="protein sequence ID" value="TDU67294.1"/>
    <property type="molecule type" value="Genomic_DNA"/>
</dbReference>
<evidence type="ECO:0000256" key="3">
    <source>
        <dbReference type="ARBA" id="ARBA00022603"/>
    </source>
</evidence>
<dbReference type="PROSITE" id="PS00092">
    <property type="entry name" value="N6_MTASE"/>
    <property type="match status" value="1"/>
</dbReference>
<evidence type="ECO:0000313" key="8">
    <source>
        <dbReference type="Proteomes" id="UP000295662"/>
    </source>
</evidence>
<dbReference type="GO" id="GO:0008757">
    <property type="term" value="F:S-adenosylmethionine-dependent methyltransferase activity"/>
    <property type="evidence" value="ECO:0007669"/>
    <property type="project" value="InterPro"/>
</dbReference>
<keyword evidence="1" id="KW-0963">Cytoplasm</keyword>
<dbReference type="RefSeq" id="WP_133796510.1">
    <property type="nucleotide sequence ID" value="NZ_SOCA01000007.1"/>
</dbReference>
<dbReference type="InterPro" id="IPR046977">
    <property type="entry name" value="RsmC/RlmG"/>
</dbReference>
<dbReference type="Pfam" id="PF05175">
    <property type="entry name" value="MTS"/>
    <property type="match status" value="1"/>
</dbReference>
<dbReference type="Gene3D" id="3.40.50.150">
    <property type="entry name" value="Vaccinia Virus protein VP39"/>
    <property type="match status" value="2"/>
</dbReference>
<keyword evidence="5" id="KW-0949">S-adenosyl-L-methionine</keyword>
<dbReference type="GO" id="GO:0006364">
    <property type="term" value="P:rRNA processing"/>
    <property type="evidence" value="ECO:0007669"/>
    <property type="project" value="UniProtKB-KW"/>
</dbReference>
<evidence type="ECO:0000256" key="5">
    <source>
        <dbReference type="ARBA" id="ARBA00022691"/>
    </source>
</evidence>
<dbReference type="GO" id="GO:0008170">
    <property type="term" value="F:N-methyltransferase activity"/>
    <property type="evidence" value="ECO:0007669"/>
    <property type="project" value="UniProtKB-ARBA"/>
</dbReference>
<dbReference type="GO" id="GO:0003676">
    <property type="term" value="F:nucleic acid binding"/>
    <property type="evidence" value="ECO:0007669"/>
    <property type="project" value="InterPro"/>
</dbReference>
<proteinExistence type="predicted"/>
<reference evidence="7 8" key="1">
    <citation type="submission" date="2019-03" db="EMBL/GenBank/DDBJ databases">
        <title>Genomic Encyclopedia of Archaeal and Bacterial Type Strains, Phase II (KMG-II): from individual species to whole genera.</title>
        <authorList>
            <person name="Goeker M."/>
        </authorList>
    </citation>
    <scope>NUCLEOTIDE SEQUENCE [LARGE SCALE GENOMIC DNA]</scope>
    <source>
        <strain evidence="7 8">ATCC 25309</strain>
    </source>
</reference>
<keyword evidence="4 7" id="KW-0808">Transferase</keyword>